<reference evidence="2" key="1">
    <citation type="journal article" date="2012" name="Proc. Natl. Acad. Sci. U.S.A.">
        <title>Antigenic diversity is generated by distinct evolutionary mechanisms in African trypanosome species.</title>
        <authorList>
            <person name="Jackson A.P."/>
            <person name="Berry A."/>
            <person name="Aslett M."/>
            <person name="Allison H.C."/>
            <person name="Burton P."/>
            <person name="Vavrova-Anderson J."/>
            <person name="Brown R."/>
            <person name="Browne H."/>
            <person name="Corton N."/>
            <person name="Hauser H."/>
            <person name="Gamble J."/>
            <person name="Gilderthorp R."/>
            <person name="Marcello L."/>
            <person name="McQuillan J."/>
            <person name="Otto T.D."/>
            <person name="Quail M.A."/>
            <person name="Sanders M.J."/>
            <person name="van Tonder A."/>
            <person name="Ginger M.L."/>
            <person name="Field M.C."/>
            <person name="Barry J.D."/>
            <person name="Hertz-Fowler C."/>
            <person name="Berriman M."/>
        </authorList>
    </citation>
    <scope>NUCLEOTIDE SEQUENCE</scope>
    <source>
        <strain evidence="2">Y486</strain>
    </source>
</reference>
<evidence type="ECO:0000313" key="2">
    <source>
        <dbReference type="EMBL" id="CCC53754.1"/>
    </source>
</evidence>
<dbReference type="Gene3D" id="3.40.1740.10">
    <property type="entry name" value="VC0467-like"/>
    <property type="match status" value="1"/>
</dbReference>
<sequence>MRLCSLLRGFASEGKLPLNNSPTVAPGVVRSLYRMLLREVKKIDDSPLSKTLFPLSVELQNLTKIHGPLYFPNGEKYLKVLHEVFHDEKSPPMINLAFETLTRLRSHNEKVTAEIPVFMKGHTLLVNTMKASQPDKVRYRVERAACSTSTGSKHVALGRSLPMPSARLKLQQVRRVELEEGVALVAHPLSSTHTDRRVLLLYERDPQFTTGVVLDMLFTYPLSHGNPMFPEVFWGHTVYDGGVSQINFTMPPTAHISILHTLEPPAEPGSLQYLAWLKWKDSKAKTKTKVSEDPTEHHRLLCKPLIRGGTLEDGTVEPTLYLSKVEALPYLAQLAQGKPRSSLRVYWGSMRWPTRQLEAEVANGHWIPVKLSPTFFGPFPLASEAQRAENFPTAEELKRGREARERRHGVDVSLPQVFPPDRIMRRRECLWDQIMYCLGGEYRALVGCFNPFLEGARGVLPYEIPSSTVVGCGLGDVPEDILMEDPTEVVEREIKEVSEDVPLVGEELPLGAAMASVSSTDEDGKATAAGPPSGPGEDGEEK</sequence>
<feature type="region of interest" description="Disordered" evidence="1">
    <location>
        <begin position="512"/>
        <end position="542"/>
    </location>
</feature>
<dbReference type="VEuPathDB" id="TriTrypDB:TvY486_1112380"/>
<evidence type="ECO:0000256" key="1">
    <source>
        <dbReference type="SAM" id="MobiDB-lite"/>
    </source>
</evidence>
<proteinExistence type="predicted"/>
<dbReference type="AlphaFoldDB" id="G0UD44"/>
<dbReference type="EMBL" id="HE573027">
    <property type="protein sequence ID" value="CCC53754.1"/>
    <property type="molecule type" value="Genomic_DNA"/>
</dbReference>
<dbReference type="OMA" id="RECLWDQ"/>
<organism evidence="2">
    <name type="scientific">Trypanosoma vivax (strain Y486)</name>
    <dbReference type="NCBI Taxonomy" id="1055687"/>
    <lineage>
        <taxon>Eukaryota</taxon>
        <taxon>Discoba</taxon>
        <taxon>Euglenozoa</taxon>
        <taxon>Kinetoplastea</taxon>
        <taxon>Metakinetoplastina</taxon>
        <taxon>Trypanosomatida</taxon>
        <taxon>Trypanosomatidae</taxon>
        <taxon>Trypanosoma</taxon>
        <taxon>Duttonella</taxon>
    </lineage>
</organism>
<dbReference type="SUPFAM" id="SSF143456">
    <property type="entry name" value="VC0467-like"/>
    <property type="match status" value="1"/>
</dbReference>
<accession>G0UD44</accession>
<gene>
    <name evidence="2" type="ORF">TVY486_1112380</name>
</gene>
<name>G0UD44_TRYVY</name>
<protein>
    <submittedName>
        <fullName evidence="2">Uncharacterized protein</fullName>
    </submittedName>
</protein>